<dbReference type="GO" id="GO:0004459">
    <property type="term" value="F:L-lactate dehydrogenase (NAD+) activity"/>
    <property type="evidence" value="ECO:0007669"/>
    <property type="project" value="TreeGrafter"/>
</dbReference>
<feature type="binding site" evidence="5">
    <location>
        <position position="149"/>
    </location>
    <ligand>
        <name>substrate</name>
    </ligand>
</feature>
<dbReference type="CDD" id="cd01339">
    <property type="entry name" value="LDH-like_MDH"/>
    <property type="match status" value="1"/>
</dbReference>
<keyword evidence="11" id="KW-1185">Reference proteome</keyword>
<feature type="active site" description="Proton acceptor" evidence="4">
    <location>
        <position position="173"/>
    </location>
</feature>
<evidence type="ECO:0000259" key="8">
    <source>
        <dbReference type="Pfam" id="PF00056"/>
    </source>
</evidence>
<feature type="binding site" evidence="5">
    <location>
        <position position="80"/>
    </location>
    <ligand>
        <name>substrate</name>
    </ligand>
</feature>
<dbReference type="Pfam" id="PF02866">
    <property type="entry name" value="Ldh_1_C"/>
    <property type="match status" value="1"/>
</dbReference>
<evidence type="ECO:0000256" key="2">
    <source>
        <dbReference type="ARBA" id="ARBA00023002"/>
    </source>
</evidence>
<dbReference type="PANTHER" id="PTHR43128">
    <property type="entry name" value="L-2-HYDROXYCARBOXYLATE DEHYDROGENASE (NAD(P)(+))"/>
    <property type="match status" value="1"/>
</dbReference>
<evidence type="ECO:0000256" key="3">
    <source>
        <dbReference type="ARBA" id="ARBA00023027"/>
    </source>
</evidence>
<keyword evidence="2 7" id="KW-0560">Oxidoreductase</keyword>
<dbReference type="InterPro" id="IPR011275">
    <property type="entry name" value="Malate_DH_type3"/>
</dbReference>
<comment type="similarity">
    <text evidence="7">Belongs to the LDH/MDH superfamily.</text>
</comment>
<proteinExistence type="inferred from homology"/>
<dbReference type="InterPro" id="IPR015955">
    <property type="entry name" value="Lactate_DH/Glyco_Ohase_4_C"/>
</dbReference>
<dbReference type="InterPro" id="IPR001557">
    <property type="entry name" value="L-lactate/malate_DH"/>
</dbReference>
<name>A0A8J2FRR8_9BACT</name>
<feature type="domain" description="Lactate/malate dehydrogenase C-terminal" evidence="9">
    <location>
        <begin position="145"/>
        <end position="298"/>
    </location>
</feature>
<dbReference type="Proteomes" id="UP000663859">
    <property type="component" value="Unassembled WGS sequence"/>
</dbReference>
<evidence type="ECO:0000256" key="5">
    <source>
        <dbReference type="PIRSR" id="PIRSR000102-2"/>
    </source>
</evidence>
<comment type="caution">
    <text evidence="10">The sequence shown here is derived from an EMBL/GenBank/DDBJ whole genome shotgun (WGS) entry which is preliminary data.</text>
</comment>
<evidence type="ECO:0000256" key="7">
    <source>
        <dbReference type="RuleBase" id="RU003369"/>
    </source>
</evidence>
<feature type="binding site" evidence="5">
    <location>
        <position position="118"/>
    </location>
    <ligand>
        <name>substrate</name>
    </ligand>
</feature>
<feature type="domain" description="Lactate/malate dehydrogenase N-terminal" evidence="8">
    <location>
        <begin position="1"/>
        <end position="140"/>
    </location>
</feature>
<dbReference type="EC" id="1.1.1.37" evidence="10"/>
<dbReference type="InterPro" id="IPR001236">
    <property type="entry name" value="Lactate/malate_DH_N"/>
</dbReference>
<dbReference type="GO" id="GO:0030060">
    <property type="term" value="F:L-malate dehydrogenase (NAD+) activity"/>
    <property type="evidence" value="ECO:0007669"/>
    <property type="project" value="UniProtKB-EC"/>
</dbReference>
<dbReference type="EMBL" id="CAJNOB010000001">
    <property type="protein sequence ID" value="CAF0689809.1"/>
    <property type="molecule type" value="Genomic_DNA"/>
</dbReference>
<reference evidence="10" key="1">
    <citation type="submission" date="2021-02" db="EMBL/GenBank/DDBJ databases">
        <authorList>
            <person name="Cremers G."/>
            <person name="Picone N."/>
        </authorList>
    </citation>
    <scope>NUCLEOTIDE SEQUENCE</scope>
    <source>
        <strain evidence="10">PQ17</strain>
    </source>
</reference>
<dbReference type="GO" id="GO:0006099">
    <property type="term" value="P:tricarboxylic acid cycle"/>
    <property type="evidence" value="ECO:0007669"/>
    <property type="project" value="UniProtKB-KW"/>
</dbReference>
<dbReference type="PRINTS" id="PR00086">
    <property type="entry name" value="LLDHDRGNASE"/>
</dbReference>
<dbReference type="NCBIfam" id="NF004863">
    <property type="entry name" value="PRK06223.1"/>
    <property type="match status" value="1"/>
</dbReference>
<evidence type="ECO:0000259" key="9">
    <source>
        <dbReference type="Pfam" id="PF02866"/>
    </source>
</evidence>
<evidence type="ECO:0000256" key="1">
    <source>
        <dbReference type="ARBA" id="ARBA00022532"/>
    </source>
</evidence>
<dbReference type="InterPro" id="IPR022383">
    <property type="entry name" value="Lactate/malate_DH_C"/>
</dbReference>
<evidence type="ECO:0000313" key="11">
    <source>
        <dbReference type="Proteomes" id="UP000663859"/>
    </source>
</evidence>
<feature type="binding site" evidence="6">
    <location>
        <position position="93"/>
    </location>
    <ligand>
        <name>NAD(+)</name>
        <dbReference type="ChEBI" id="CHEBI:57540"/>
    </ligand>
</feature>
<dbReference type="Pfam" id="PF00056">
    <property type="entry name" value="Ldh_1_N"/>
    <property type="match status" value="1"/>
</dbReference>
<dbReference type="PIRSF" id="PIRSF000102">
    <property type="entry name" value="Lac_mal_DH"/>
    <property type="match status" value="1"/>
</dbReference>
<feature type="binding site" evidence="6">
    <location>
        <begin position="116"/>
        <end position="118"/>
    </location>
    <ligand>
        <name>NAD(+)</name>
        <dbReference type="ChEBI" id="CHEBI:57540"/>
    </ligand>
</feature>
<evidence type="ECO:0000256" key="4">
    <source>
        <dbReference type="PIRSR" id="PIRSR000102-1"/>
    </source>
</evidence>
<feature type="binding site" evidence="6">
    <location>
        <position position="31"/>
    </location>
    <ligand>
        <name>NAD(+)</name>
        <dbReference type="ChEBI" id="CHEBI:57540"/>
    </ligand>
</feature>
<keyword evidence="1" id="KW-0816">Tricarboxylic acid cycle</keyword>
<dbReference type="InterPro" id="IPR036291">
    <property type="entry name" value="NAD(P)-bd_dom_sf"/>
</dbReference>
<dbReference type="Gene3D" id="3.40.50.720">
    <property type="entry name" value="NAD(P)-binding Rossmann-like Domain"/>
    <property type="match status" value="1"/>
</dbReference>
<dbReference type="SUPFAM" id="SSF56327">
    <property type="entry name" value="LDH C-terminal domain-like"/>
    <property type="match status" value="1"/>
</dbReference>
<dbReference type="SUPFAM" id="SSF51735">
    <property type="entry name" value="NAD(P)-binding Rossmann-fold domains"/>
    <property type="match status" value="1"/>
</dbReference>
<feature type="binding site" evidence="5">
    <location>
        <position position="86"/>
    </location>
    <ligand>
        <name>substrate</name>
    </ligand>
</feature>
<organism evidence="10 11">
    <name type="scientific">Candidatus Methylacidithermus pantelleriae</name>
    <dbReference type="NCBI Taxonomy" id="2744239"/>
    <lineage>
        <taxon>Bacteria</taxon>
        <taxon>Pseudomonadati</taxon>
        <taxon>Verrucomicrobiota</taxon>
        <taxon>Methylacidiphilae</taxon>
        <taxon>Methylacidiphilales</taxon>
        <taxon>Methylacidiphilaceae</taxon>
        <taxon>Candidatus Methylacidithermus</taxon>
    </lineage>
</organism>
<accession>A0A8J2FRR8</accession>
<dbReference type="RefSeq" id="WP_174581798.1">
    <property type="nucleotide sequence ID" value="NZ_CAJNOB010000001.1"/>
</dbReference>
<dbReference type="Gene3D" id="3.90.110.10">
    <property type="entry name" value="Lactate dehydrogenase/glycoside hydrolase, family 4, C-terminal"/>
    <property type="match status" value="1"/>
</dbReference>
<sequence>MKVAVIGAGAVGTAIAAKIVERNLADVVLVDVVPGLAEGKALDILHASPILGFTRTIRGTTELEACLWSELVVVACGRTRQPGMTREELLEQNAATIREVAATLRAYAPGATVLVVTNPLDVMTWLVAEVTGFPRKRVLGMAGVLDAARLRYLLGQELGVAPKDVSTLVLGSHGEQMLPLLGYTFVGGVPVKEKISQAQWDELVRKTREAGADIVRLLQKGSASYAPAVSVVEMVEAILLDQKRILVASVWCDGPYGIRGAYLGLPVLLGREGIEAIQELSLSQEELLCLQRTAKEIEGLFAKVASLRA</sequence>
<dbReference type="PANTHER" id="PTHR43128:SF16">
    <property type="entry name" value="L-LACTATE DEHYDROGENASE"/>
    <property type="match status" value="1"/>
</dbReference>
<gene>
    <name evidence="10" type="primary">mdh1</name>
    <name evidence="10" type="ORF">MPNT_10378</name>
</gene>
<evidence type="ECO:0000313" key="10">
    <source>
        <dbReference type="EMBL" id="CAF0689809.1"/>
    </source>
</evidence>
<keyword evidence="3 6" id="KW-0520">NAD</keyword>
<dbReference type="GO" id="GO:0006089">
    <property type="term" value="P:lactate metabolic process"/>
    <property type="evidence" value="ECO:0007669"/>
    <property type="project" value="TreeGrafter"/>
</dbReference>
<evidence type="ECO:0000256" key="6">
    <source>
        <dbReference type="PIRSR" id="PIRSR000102-3"/>
    </source>
</evidence>
<feature type="binding site" evidence="6">
    <location>
        <begin position="7"/>
        <end position="12"/>
    </location>
    <ligand>
        <name>NAD(+)</name>
        <dbReference type="ChEBI" id="CHEBI:57540"/>
    </ligand>
</feature>
<dbReference type="AlphaFoldDB" id="A0A8J2FRR8"/>
<protein>
    <submittedName>
        <fullName evidence="10">Malate dehydrogenase</fullName>
        <ecNumber evidence="10">1.1.1.37</ecNumber>
    </submittedName>
</protein>